<keyword evidence="1" id="KW-1133">Transmembrane helix</keyword>
<gene>
    <name evidence="2" type="ORF">TDIB3V08_LOCUS3967</name>
</gene>
<dbReference type="EMBL" id="OA565770">
    <property type="protein sequence ID" value="CAD7197665.1"/>
    <property type="molecule type" value="Genomic_DNA"/>
</dbReference>
<feature type="transmembrane region" description="Helical" evidence="1">
    <location>
        <begin position="20"/>
        <end position="39"/>
    </location>
</feature>
<dbReference type="AlphaFoldDB" id="A0A7R8VFR4"/>
<accession>A0A7R8VFR4</accession>
<keyword evidence="1" id="KW-0812">Transmembrane</keyword>
<evidence type="ECO:0000313" key="2">
    <source>
        <dbReference type="EMBL" id="CAD7197665.1"/>
    </source>
</evidence>
<sequence length="137" mass="15636">MYTLWTVVWRALMVADRNLRAAASFTCGVLILSNVYVFFSTRSSIRRAELRFSDTGTMGRGDEEEADLVEDLNNQVQFYDPCSGIMRSIPNVFTSKDKSKVIDDARKKIVLNILWQVDSVQLMEEEASNTNKTFSHL</sequence>
<keyword evidence="1" id="KW-0472">Membrane</keyword>
<protein>
    <submittedName>
        <fullName evidence="2">Uncharacterized protein</fullName>
    </submittedName>
</protein>
<organism evidence="2">
    <name type="scientific">Timema douglasi</name>
    <name type="common">Walking stick</name>
    <dbReference type="NCBI Taxonomy" id="61478"/>
    <lineage>
        <taxon>Eukaryota</taxon>
        <taxon>Metazoa</taxon>
        <taxon>Ecdysozoa</taxon>
        <taxon>Arthropoda</taxon>
        <taxon>Hexapoda</taxon>
        <taxon>Insecta</taxon>
        <taxon>Pterygota</taxon>
        <taxon>Neoptera</taxon>
        <taxon>Polyneoptera</taxon>
        <taxon>Phasmatodea</taxon>
        <taxon>Timematodea</taxon>
        <taxon>Timematoidea</taxon>
        <taxon>Timematidae</taxon>
        <taxon>Timema</taxon>
    </lineage>
</organism>
<reference evidence="2" key="1">
    <citation type="submission" date="2020-11" db="EMBL/GenBank/DDBJ databases">
        <authorList>
            <person name="Tran Van P."/>
        </authorList>
    </citation>
    <scope>NUCLEOTIDE SEQUENCE</scope>
</reference>
<name>A0A7R8VFR4_TIMDO</name>
<evidence type="ECO:0000256" key="1">
    <source>
        <dbReference type="SAM" id="Phobius"/>
    </source>
</evidence>
<proteinExistence type="predicted"/>